<dbReference type="Gene3D" id="3.40.50.10610">
    <property type="entry name" value="ABC-type transport auxiliary lipoprotein component"/>
    <property type="match status" value="1"/>
</dbReference>
<gene>
    <name evidence="2" type="ORF">PsB1_1523</name>
</gene>
<reference evidence="2" key="2">
    <citation type="journal article" date="2023" name="ISME Commun">
        <title>Characterization of a bloom-associated alphaproteobacterial lineage, 'Candidatus Phycosocius': insights into freshwater algal-bacterial interactions.</title>
        <authorList>
            <person name="Tanabe Y."/>
            <person name="Yamaguchi H."/>
            <person name="Yoshida M."/>
            <person name="Kai A."/>
            <person name="Okazaki Y."/>
        </authorList>
    </citation>
    <scope>NUCLEOTIDE SEQUENCE</scope>
    <source>
        <strain evidence="2">BOTRYCO-1</strain>
    </source>
</reference>
<comment type="caution">
    <text evidence="2">The sequence shown here is derived from an EMBL/GenBank/DDBJ whole genome shotgun (WGS) entry which is preliminary data.</text>
</comment>
<evidence type="ECO:0000313" key="2">
    <source>
        <dbReference type="EMBL" id="GIU67369.1"/>
    </source>
</evidence>
<evidence type="ECO:0000313" key="3">
    <source>
        <dbReference type="Proteomes" id="UP001161064"/>
    </source>
</evidence>
<dbReference type="EMBL" id="BPFZ01000009">
    <property type="protein sequence ID" value="GIU67369.1"/>
    <property type="molecule type" value="Genomic_DNA"/>
</dbReference>
<name>A0ABQ4PWN2_9PROT</name>
<keyword evidence="3" id="KW-1185">Reference proteome</keyword>
<dbReference type="RefSeq" id="WP_284360245.1">
    <property type="nucleotide sequence ID" value="NZ_BPFZ01000009.1"/>
</dbReference>
<dbReference type="Pfam" id="PF03886">
    <property type="entry name" value="ABC_trans_aux"/>
    <property type="match status" value="1"/>
</dbReference>
<proteinExistence type="predicted"/>
<dbReference type="Proteomes" id="UP001161064">
    <property type="component" value="Unassembled WGS sequence"/>
</dbReference>
<sequence>MHPQRLGLILAVMLVLIPVAGCITLLPKPAKAPLVVAMRADPNTVRLAQQSPFSIGIGLPNLPTVLDGNGIAVMREDKTYAYVEGLKFSASSAISIQNVVLETFDRAGAFVSAVRAVTIARPDYEVHFDVSDFQVTEPQGRKKGVARIEASARLIDAYSGKPIASRVIVGEAIAPRGNVTQPARALELATRDFALKTMNWSLEAIKADQASRAASAVK</sequence>
<protein>
    <recommendedName>
        <fullName evidence="1">ABC-type transport auxiliary lipoprotein component domain-containing protein</fullName>
    </recommendedName>
</protein>
<accession>A0ABQ4PWN2</accession>
<reference evidence="2" key="1">
    <citation type="submission" date="2021-05" db="EMBL/GenBank/DDBJ databases">
        <authorList>
            <person name="Tanabe Y."/>
        </authorList>
    </citation>
    <scope>NUCLEOTIDE SEQUENCE</scope>
    <source>
        <strain evidence="2">BOTRYCO-1</strain>
    </source>
</reference>
<dbReference type="InterPro" id="IPR005586">
    <property type="entry name" value="ABC_trans_aux"/>
</dbReference>
<dbReference type="SUPFAM" id="SSF159594">
    <property type="entry name" value="XCC0632-like"/>
    <property type="match status" value="1"/>
</dbReference>
<organism evidence="2 3">
    <name type="scientific">Candidatus Phycosocius spiralis</name>
    <dbReference type="NCBI Taxonomy" id="2815099"/>
    <lineage>
        <taxon>Bacteria</taxon>
        <taxon>Pseudomonadati</taxon>
        <taxon>Pseudomonadota</taxon>
        <taxon>Alphaproteobacteria</taxon>
        <taxon>Caulobacterales</taxon>
        <taxon>Caulobacterales incertae sedis</taxon>
        <taxon>Candidatus Phycosocius</taxon>
    </lineage>
</organism>
<feature type="domain" description="ABC-type transport auxiliary lipoprotein component" evidence="1">
    <location>
        <begin position="43"/>
        <end position="172"/>
    </location>
</feature>
<evidence type="ECO:0000259" key="1">
    <source>
        <dbReference type="Pfam" id="PF03886"/>
    </source>
</evidence>